<reference evidence="2" key="1">
    <citation type="submission" date="2025-08" db="UniProtKB">
        <authorList>
            <consortium name="Ensembl"/>
        </authorList>
    </citation>
    <scope>IDENTIFICATION</scope>
</reference>
<evidence type="ECO:0000313" key="2">
    <source>
        <dbReference type="Ensembl" id="ENSSRHP00000036301.1"/>
    </source>
</evidence>
<dbReference type="SMART" id="SM00390">
    <property type="entry name" value="GoLoco"/>
    <property type="match status" value="4"/>
</dbReference>
<evidence type="ECO:0000256" key="1">
    <source>
        <dbReference type="SAM" id="MobiDB-lite"/>
    </source>
</evidence>
<dbReference type="GO" id="GO:0030695">
    <property type="term" value="F:GTPase regulator activity"/>
    <property type="evidence" value="ECO:0007669"/>
    <property type="project" value="InterPro"/>
</dbReference>
<gene>
    <name evidence="2" type="primary">LOC107711541</name>
</gene>
<accession>A0A673IBU7</accession>
<evidence type="ECO:0000313" key="3">
    <source>
        <dbReference type="Proteomes" id="UP000472270"/>
    </source>
</evidence>
<dbReference type="PANTHER" id="PTHR47617:SF1">
    <property type="entry name" value="G-PROTEIN-SIGNALING MODULATOR 3"/>
    <property type="match status" value="1"/>
</dbReference>
<dbReference type="GO" id="GO:0050727">
    <property type="term" value="P:regulation of inflammatory response"/>
    <property type="evidence" value="ECO:0007669"/>
    <property type="project" value="InterPro"/>
</dbReference>
<dbReference type="AlphaFoldDB" id="A0A673IBU7"/>
<dbReference type="PROSITE" id="PS50877">
    <property type="entry name" value="GOLOCO"/>
    <property type="match status" value="4"/>
</dbReference>
<sequence>MWALLDIPLRGPHFNSSKVEKALIFSSTEGSAEATMNCSEVKVETSVDKQLDPLLILEEGDEPSDVINNIERGRTVLRVRTTDENTKDDITEATEGSSHDHNHVQIGKGESEAMQAEIDEERNVTLESQIEEKVEDHAGRENIAKTDKGSSDGTAAGPEKMLQAETQDKPSTQGEVKLRPKDRLSPDDAKLTVHRISPDFPDALCELLFALQEGRRLNDQRCSFRLEHRRRCYSEPSTPRHSQRVVFSSMTSLQKEEFFDLLVTSQGRRLDDQRAELQNSPSAPPPPLPKAKQRKSSWKIPEVSRTVPTQTPKEDFYNMIVNSQAQGRLEEQRSAAPGPMDDEDFFSLLLKVQGGRMDEQRTELKPVH</sequence>
<dbReference type="Ensembl" id="ENSSRHT00000037356.1">
    <property type="protein sequence ID" value="ENSSRHP00000036301.1"/>
    <property type="gene ID" value="ENSSRHG00000018613.1"/>
</dbReference>
<feature type="region of interest" description="Disordered" evidence="1">
    <location>
        <begin position="134"/>
        <end position="186"/>
    </location>
</feature>
<organism evidence="2 3">
    <name type="scientific">Sinocyclocheilus rhinocerous</name>
    <dbReference type="NCBI Taxonomy" id="307959"/>
    <lineage>
        <taxon>Eukaryota</taxon>
        <taxon>Metazoa</taxon>
        <taxon>Chordata</taxon>
        <taxon>Craniata</taxon>
        <taxon>Vertebrata</taxon>
        <taxon>Euteleostomi</taxon>
        <taxon>Actinopterygii</taxon>
        <taxon>Neopterygii</taxon>
        <taxon>Teleostei</taxon>
        <taxon>Ostariophysi</taxon>
        <taxon>Cypriniformes</taxon>
        <taxon>Cyprinidae</taxon>
        <taxon>Cyprininae</taxon>
        <taxon>Sinocyclocheilus</taxon>
    </lineage>
</organism>
<dbReference type="InterPro" id="IPR011990">
    <property type="entry name" value="TPR-like_helical_dom_sf"/>
</dbReference>
<dbReference type="InterPro" id="IPR042888">
    <property type="entry name" value="GPSM3"/>
</dbReference>
<reference evidence="2" key="2">
    <citation type="submission" date="2025-09" db="UniProtKB">
        <authorList>
            <consortium name="Ensembl"/>
        </authorList>
    </citation>
    <scope>IDENTIFICATION</scope>
</reference>
<dbReference type="InterPro" id="IPR003109">
    <property type="entry name" value="GoLoco_motif"/>
</dbReference>
<feature type="compositionally biased region" description="Basic and acidic residues" evidence="1">
    <location>
        <begin position="176"/>
        <end position="186"/>
    </location>
</feature>
<dbReference type="KEGG" id="srx:107711541"/>
<keyword evidence="3" id="KW-1185">Reference proteome</keyword>
<dbReference type="GeneID" id="107711541"/>
<dbReference type="OrthoDB" id="286233at2759"/>
<dbReference type="Gene3D" id="1.25.40.10">
    <property type="entry name" value="Tetratricopeptide repeat domain"/>
    <property type="match status" value="2"/>
</dbReference>
<proteinExistence type="predicted"/>
<feature type="region of interest" description="Disordered" evidence="1">
    <location>
        <begin position="81"/>
        <end position="104"/>
    </location>
</feature>
<dbReference type="Proteomes" id="UP000472270">
    <property type="component" value="Unassembled WGS sequence"/>
</dbReference>
<name>A0A673IBU7_9TELE</name>
<dbReference type="RefSeq" id="XP_016372016.1">
    <property type="nucleotide sequence ID" value="XM_016516530.1"/>
</dbReference>
<feature type="compositionally biased region" description="Basic and acidic residues" evidence="1">
    <location>
        <begin position="81"/>
        <end position="90"/>
    </location>
</feature>
<protein>
    <submittedName>
        <fullName evidence="2">G-protein-signaling modulator 1-like</fullName>
    </submittedName>
</protein>
<dbReference type="PANTHER" id="PTHR47617">
    <property type="entry name" value="G-PROTEIN SIGNALING MODULATOR 3"/>
    <property type="match status" value="1"/>
</dbReference>
<dbReference type="Pfam" id="PF02188">
    <property type="entry name" value="GoLoco"/>
    <property type="match status" value="2"/>
</dbReference>
<feature type="region of interest" description="Disordered" evidence="1">
    <location>
        <begin position="272"/>
        <end position="316"/>
    </location>
</feature>
<feature type="compositionally biased region" description="Basic and acidic residues" evidence="1">
    <location>
        <begin position="134"/>
        <end position="150"/>
    </location>
</feature>